<dbReference type="HAMAP" id="MF_00595">
    <property type="entry name" value="PEPcase_type1"/>
    <property type="match status" value="1"/>
</dbReference>
<comment type="cofactor">
    <cofactor evidence="1">
        <name>Mg(2+)</name>
        <dbReference type="ChEBI" id="CHEBI:18420"/>
    </cofactor>
</comment>
<dbReference type="InterPro" id="IPR022805">
    <property type="entry name" value="PEP_COase_bac/pln-type"/>
</dbReference>
<keyword evidence="5" id="KW-1185">Reference proteome</keyword>
<organism evidence="4 5">
    <name type="scientific">Nitzschia inconspicua</name>
    <dbReference type="NCBI Taxonomy" id="303405"/>
    <lineage>
        <taxon>Eukaryota</taxon>
        <taxon>Sar</taxon>
        <taxon>Stramenopiles</taxon>
        <taxon>Ochrophyta</taxon>
        <taxon>Bacillariophyta</taxon>
        <taxon>Bacillariophyceae</taxon>
        <taxon>Bacillariophycidae</taxon>
        <taxon>Bacillariales</taxon>
        <taxon>Bacillariaceae</taxon>
        <taxon>Nitzschia</taxon>
    </lineage>
</organism>
<dbReference type="GO" id="GO:0015977">
    <property type="term" value="P:carbon fixation"/>
    <property type="evidence" value="ECO:0007669"/>
    <property type="project" value="InterPro"/>
</dbReference>
<evidence type="ECO:0000256" key="2">
    <source>
        <dbReference type="PROSITE-ProRule" id="PRU10111"/>
    </source>
</evidence>
<evidence type="ECO:0000256" key="1">
    <source>
        <dbReference type="ARBA" id="ARBA00001946"/>
    </source>
</evidence>
<accession>A0A9K3LHD1</accession>
<sequence length="1026" mass="115206">MTLSTVMVAQQGVVVVGTKNTNDASLRSAANHPLLPWTTKLLGGATEAKTSESAPVVLGQNEEATTSLEISIPLSQSSTLSKNDAPLMQDIDMLTDILSDMVEHENPRVHALYKEFLEYGQQRAADPSDPAPLEIMIDRAKTLSASECLGMARCISTALSLVNSAEVQHRLRAIKQHERERQLNPETWLPGPLYHMEDSVKGSIHKLLDTQQASPEEIYNKLCTQSVELVLTAHPTEVNRKSVLRKYRKCTELLAYLERPDLLEYEKLVATIDLQRIISSLWGVDEIRRNKPTPQKEAAGGLAILETVLWNAVPNYLRKLDAQCYQSLGKRLPLEACPIKFASWIGGDRDGNPNVTPQVTREVVLHQRLRAARLYLADLGELESQLAISSRFSEDMLNLANSITHNNVHKREKYRRVVSHLRKCLVKTAKDIEAKLEEVYLAKNEPDHIFLRNKVQDIVSSDMHQNTDDLPLITKAEDLLKPLRIMHRSLVETGFDLVADGLLSDIIRRLKVFGITLVPLDIREESTKHAEALDAITKWLGVGSYAEWDEDTKVTWLASELSNKRPLFPSDHLAEMEFDDKVKTTLETFKTASELEPEALGAYVISQCQTASDVLAVMLLQKQFGMTSKNGNMMRVVPLFETLDDLTNAPEKLETLFSVPAYVGAIKGKQEVMVGYSDSAKDAGRLAACWAQYISQERMVEVASKAGIELCFFHGKGGTVGRGGNPALFRAILSHPPNTINGRFRVTEQGEMITQNYGSTQIAEHTLDIYTAAVMREGFSKPIEPKPEWRQQMDRISEISCQDYRQLVREEPRFVPYFREATPEVELRSLNIGSRPSKRNPKGGIESLRAIPWTFAWTQTRTHLSAWLGVGAGLTTTSQEDLEVLNEMYISWPWFRELIDLIAMIVSKTDFSISKNYDDQLVHSEESKKLGEEVRQKLVQTRQSVLDVTKSTNVAGVHVALQRASNSIRSPYIDPLNVIQAELLRRSRELDSQEELTPEEQEERDTLQDALIISINGIAQGMRNSG</sequence>
<protein>
    <submittedName>
        <fullName evidence="4">Phosphoenolpyruvate carboxylase</fullName>
    </submittedName>
</protein>
<evidence type="ECO:0000313" key="4">
    <source>
        <dbReference type="EMBL" id="KAG7362033.1"/>
    </source>
</evidence>
<name>A0A9K3LHD1_9STRA</name>
<dbReference type="Pfam" id="PF00311">
    <property type="entry name" value="PEPcase"/>
    <property type="match status" value="1"/>
</dbReference>
<dbReference type="Proteomes" id="UP000693970">
    <property type="component" value="Unassembled WGS sequence"/>
</dbReference>
<dbReference type="InterPro" id="IPR018129">
    <property type="entry name" value="PEP_COase_Lys_AS"/>
</dbReference>
<dbReference type="InterPro" id="IPR021135">
    <property type="entry name" value="PEP_COase"/>
</dbReference>
<proteinExistence type="inferred from homology"/>
<reference evidence="4" key="2">
    <citation type="submission" date="2021-04" db="EMBL/GenBank/DDBJ databases">
        <authorList>
            <person name="Podell S."/>
        </authorList>
    </citation>
    <scope>NUCLEOTIDE SEQUENCE</scope>
    <source>
        <strain evidence="4">Hildebrandi</strain>
    </source>
</reference>
<evidence type="ECO:0000256" key="3">
    <source>
        <dbReference type="PROSITE-ProRule" id="PRU10112"/>
    </source>
</evidence>
<dbReference type="EMBL" id="JAGRRH010000012">
    <property type="protein sequence ID" value="KAG7362033.1"/>
    <property type="molecule type" value="Genomic_DNA"/>
</dbReference>
<dbReference type="OrthoDB" id="1365747at2759"/>
<gene>
    <name evidence="4" type="ORF">IV203_025699</name>
</gene>
<reference evidence="4" key="1">
    <citation type="journal article" date="2021" name="Sci. Rep.">
        <title>Diploid genomic architecture of Nitzschia inconspicua, an elite biomass production diatom.</title>
        <authorList>
            <person name="Oliver A."/>
            <person name="Podell S."/>
            <person name="Pinowska A."/>
            <person name="Traller J.C."/>
            <person name="Smith S.R."/>
            <person name="McClure R."/>
            <person name="Beliaev A."/>
            <person name="Bohutskyi P."/>
            <person name="Hill E.A."/>
            <person name="Rabines A."/>
            <person name="Zheng H."/>
            <person name="Allen L.Z."/>
            <person name="Kuo A."/>
            <person name="Grigoriev I.V."/>
            <person name="Allen A.E."/>
            <person name="Hazlebeck D."/>
            <person name="Allen E.E."/>
        </authorList>
    </citation>
    <scope>NUCLEOTIDE SEQUENCE</scope>
    <source>
        <strain evidence="4">Hildebrandi</strain>
    </source>
</reference>
<dbReference type="GO" id="GO:0006099">
    <property type="term" value="P:tricarboxylic acid cycle"/>
    <property type="evidence" value="ECO:0007669"/>
    <property type="project" value="InterPro"/>
</dbReference>
<dbReference type="PANTHER" id="PTHR30523:SF6">
    <property type="entry name" value="PHOSPHOENOLPYRUVATE CARBOXYLASE"/>
    <property type="match status" value="1"/>
</dbReference>
<feature type="active site" evidence="3">
    <location>
        <position position="681"/>
    </location>
</feature>
<dbReference type="AlphaFoldDB" id="A0A9K3LHD1"/>
<dbReference type="PROSITE" id="PS00393">
    <property type="entry name" value="PEPCASE_2"/>
    <property type="match status" value="1"/>
</dbReference>
<dbReference type="InterPro" id="IPR033129">
    <property type="entry name" value="PEPCASE_His_AS"/>
</dbReference>
<dbReference type="NCBIfam" id="NF000584">
    <property type="entry name" value="PRK00009.1"/>
    <property type="match status" value="1"/>
</dbReference>
<dbReference type="PROSITE" id="PS00781">
    <property type="entry name" value="PEPCASE_1"/>
    <property type="match status" value="1"/>
</dbReference>
<feature type="active site" evidence="2">
    <location>
        <position position="234"/>
    </location>
</feature>
<dbReference type="GO" id="GO:0008964">
    <property type="term" value="F:phosphoenolpyruvate carboxylase activity"/>
    <property type="evidence" value="ECO:0007669"/>
    <property type="project" value="InterPro"/>
</dbReference>
<evidence type="ECO:0000313" key="5">
    <source>
        <dbReference type="Proteomes" id="UP000693970"/>
    </source>
</evidence>
<dbReference type="PANTHER" id="PTHR30523">
    <property type="entry name" value="PHOSPHOENOLPYRUVATE CARBOXYLASE"/>
    <property type="match status" value="1"/>
</dbReference>
<dbReference type="GO" id="GO:0005829">
    <property type="term" value="C:cytosol"/>
    <property type="evidence" value="ECO:0007669"/>
    <property type="project" value="TreeGrafter"/>
</dbReference>
<comment type="caution">
    <text evidence="4">The sequence shown here is derived from an EMBL/GenBank/DDBJ whole genome shotgun (WGS) entry which is preliminary data.</text>
</comment>